<reference evidence="3" key="1">
    <citation type="submission" date="2019-02" db="EMBL/GenBank/DDBJ databases">
        <authorList>
            <person name="Gruber-Vodicka R. H."/>
            <person name="Seah K. B. B."/>
        </authorList>
    </citation>
    <scope>NUCLEOTIDE SEQUENCE</scope>
    <source>
        <strain evidence="2">BECK_BZ163</strain>
        <strain evidence="3">BECK_BZ164</strain>
    </source>
</reference>
<dbReference type="EMBL" id="CAADEZ010000829">
    <property type="protein sequence ID" value="VFJ75377.1"/>
    <property type="molecule type" value="Genomic_DNA"/>
</dbReference>
<proteinExistence type="predicted"/>
<dbReference type="EMBL" id="CAADFL010000752">
    <property type="protein sequence ID" value="VFK21050.1"/>
    <property type="molecule type" value="Genomic_DNA"/>
</dbReference>
<accession>A0A450WVL6</accession>
<dbReference type="AlphaFoldDB" id="A0A450WVL6"/>
<name>A0A450WVL6_9GAMM</name>
<gene>
    <name evidence="2" type="ORF">BECKFM1743A_GA0114220_108291</name>
    <name evidence="3" type="ORF">BECKFM1743B_GA0114221_107521</name>
</gene>
<evidence type="ECO:0000256" key="1">
    <source>
        <dbReference type="SAM" id="MobiDB-lite"/>
    </source>
</evidence>
<evidence type="ECO:0000313" key="2">
    <source>
        <dbReference type="EMBL" id="VFJ75377.1"/>
    </source>
</evidence>
<feature type="compositionally biased region" description="Polar residues" evidence="1">
    <location>
        <begin position="46"/>
        <end position="57"/>
    </location>
</feature>
<feature type="region of interest" description="Disordered" evidence="1">
    <location>
        <begin position="45"/>
        <end position="79"/>
    </location>
</feature>
<evidence type="ECO:0000313" key="3">
    <source>
        <dbReference type="EMBL" id="VFK21050.1"/>
    </source>
</evidence>
<organism evidence="3">
    <name type="scientific">Candidatus Kentrum sp. FM</name>
    <dbReference type="NCBI Taxonomy" id="2126340"/>
    <lineage>
        <taxon>Bacteria</taxon>
        <taxon>Pseudomonadati</taxon>
        <taxon>Pseudomonadota</taxon>
        <taxon>Gammaproteobacteria</taxon>
        <taxon>Candidatus Kentrum</taxon>
    </lineage>
</organism>
<sequence>MIFLCFSVNERISVYENHSAAGGKQPAGVNQSVIFRRLRREGEVTPSRTWDTGSSHSRLGRSLALPDKPYPPETIPLIRGPDSDKSHFGSYAQPAVEPLYLIQVLYA</sequence>
<protein>
    <submittedName>
        <fullName evidence="3">Uncharacterized protein</fullName>
    </submittedName>
</protein>